<dbReference type="KEGG" id="bce:BC0931"/>
<keyword evidence="1" id="KW-0472">Membrane</keyword>
<gene>
    <name evidence="2" type="ordered locus">BC_0931</name>
</gene>
<feature type="transmembrane region" description="Helical" evidence="1">
    <location>
        <begin position="114"/>
        <end position="132"/>
    </location>
</feature>
<evidence type="ECO:0000256" key="1">
    <source>
        <dbReference type="SAM" id="Phobius"/>
    </source>
</evidence>
<feature type="transmembrane region" description="Helical" evidence="1">
    <location>
        <begin position="84"/>
        <end position="102"/>
    </location>
</feature>
<organism evidence="2 3">
    <name type="scientific">Bacillus cereus (strain ATCC 14579 / DSM 31 / CCUG 7414 / JCM 2152 / NBRC 15305 / NCIMB 9373 / NCTC 2599 / NRRL B-3711)</name>
    <dbReference type="NCBI Taxonomy" id="226900"/>
    <lineage>
        <taxon>Bacteria</taxon>
        <taxon>Bacillati</taxon>
        <taxon>Bacillota</taxon>
        <taxon>Bacilli</taxon>
        <taxon>Bacillales</taxon>
        <taxon>Bacillaceae</taxon>
        <taxon>Bacillus</taxon>
        <taxon>Bacillus cereus group</taxon>
    </lineage>
</organism>
<dbReference type="Proteomes" id="UP000001417">
    <property type="component" value="Chromosome"/>
</dbReference>
<feature type="transmembrane region" description="Helical" evidence="1">
    <location>
        <begin position="28"/>
        <end position="46"/>
    </location>
</feature>
<keyword evidence="1" id="KW-0812">Transmembrane</keyword>
<feature type="transmembrane region" description="Helical" evidence="1">
    <location>
        <begin position="52"/>
        <end position="72"/>
    </location>
</feature>
<accession>Q813X4</accession>
<dbReference type="AlphaFoldDB" id="Q813X4"/>
<dbReference type="PATRIC" id="fig|226900.8.peg.878"/>
<protein>
    <submittedName>
        <fullName evidence="2">Hypothetical Membrane Spanning Protein</fullName>
    </submittedName>
</protein>
<evidence type="ECO:0000313" key="3">
    <source>
        <dbReference type="Proteomes" id="UP000001417"/>
    </source>
</evidence>
<dbReference type="EMBL" id="AE016877">
    <property type="protein sequence ID" value="AAP07918.1"/>
    <property type="molecule type" value="Genomic_DNA"/>
</dbReference>
<reference evidence="2 3" key="1">
    <citation type="journal article" date="2003" name="Nature">
        <title>Genome sequence of Bacillus cereus and comparative analysis with Bacillus anthracis.</title>
        <authorList>
            <person name="Ivanova N."/>
            <person name="Sorokin A."/>
            <person name="Anderson I."/>
            <person name="Galleron N."/>
            <person name="Candelon B."/>
            <person name="Kapatral V."/>
            <person name="Bhattacharyya A."/>
            <person name="Reznik G."/>
            <person name="Mikhailova N."/>
            <person name="Lapidus A."/>
            <person name="Chu L."/>
            <person name="Mazur M."/>
            <person name="Goltsman E."/>
            <person name="Larsen N."/>
            <person name="D'Souza M."/>
            <person name="Walunas T."/>
            <person name="Grechkin Y."/>
            <person name="Pusch G."/>
            <person name="Haselkorn R."/>
            <person name="Fonstein M."/>
            <person name="Ehrlich S.D."/>
            <person name="Overbeek R."/>
            <person name="Kyrpides N."/>
        </authorList>
    </citation>
    <scope>NUCLEOTIDE SEQUENCE [LARGE SCALE GENOMIC DNA]</scope>
    <source>
        <strain evidence="3">ATCC 14579 / DSM 31 / CCUG 7414 / JCM 2152 / NBRC 15305 / NCIMB 9373 / NCTC 2599 / NRRL B-3711</strain>
    </source>
</reference>
<proteinExistence type="predicted"/>
<keyword evidence="1" id="KW-1133">Transmembrane helix</keyword>
<dbReference type="HOGENOM" id="CLU_108354_0_0_9"/>
<evidence type="ECO:0000313" key="2">
    <source>
        <dbReference type="EMBL" id="AAP07918.1"/>
    </source>
</evidence>
<name>Q813X4_BACCR</name>
<keyword evidence="3" id="KW-1185">Reference proteome</keyword>
<sequence length="168" mass="19410">MKKSLDFNKKAFEYYMALYSVNDIRSTIITLVIGIADIFVLLPAFANPVQPIYIYIIVPPVAFLNVWAIWIVINPRKRQLQYTLFRGVFGIVCSVGLLVITQKFAYGMLGLQTPIYFIFSVGLYIFALNYYYKNHIKKLQGPIKKSKSSKKKFWLWSIGFCRIGSTHC</sequence>